<protein>
    <submittedName>
        <fullName evidence="1">Uncharacterized protein</fullName>
    </submittedName>
</protein>
<feature type="non-terminal residue" evidence="1">
    <location>
        <position position="108"/>
    </location>
</feature>
<proteinExistence type="predicted"/>
<keyword evidence="2" id="KW-1185">Reference proteome</keyword>
<accession>F8N5B2</accession>
<dbReference type="HOGENOM" id="CLU_2202607_0_0_10"/>
<evidence type="ECO:0000313" key="2">
    <source>
        <dbReference type="Proteomes" id="UP000002772"/>
    </source>
</evidence>
<dbReference type="EMBL" id="GL945016">
    <property type="protein sequence ID" value="EGN58277.1"/>
    <property type="molecule type" value="Genomic_DNA"/>
</dbReference>
<dbReference type="STRING" id="688246.Premu_0077"/>
<gene>
    <name evidence="1" type="ORF">Premu_0077</name>
</gene>
<dbReference type="RefSeq" id="WP_007572184.1">
    <property type="nucleotide sequence ID" value="NZ_GL945016.1"/>
</dbReference>
<dbReference type="AlphaFoldDB" id="F8N5B2"/>
<organism evidence="1 2">
    <name type="scientific">Hallella multisaccharivorax DSM 17128</name>
    <dbReference type="NCBI Taxonomy" id="688246"/>
    <lineage>
        <taxon>Bacteria</taxon>
        <taxon>Pseudomonadati</taxon>
        <taxon>Bacteroidota</taxon>
        <taxon>Bacteroidia</taxon>
        <taxon>Bacteroidales</taxon>
        <taxon>Prevotellaceae</taxon>
        <taxon>Hallella</taxon>
    </lineage>
</organism>
<name>F8N5B2_9BACT</name>
<sequence>MNKMDAFLVANKRNYFDRLFDVKMSDEDFMKALYSLKNENLSAPIAETSDAAHTFSCIVYRLSLCETFYSCRQLQCNCVHNYYSFACVNMSKICLKVKARHKRLTSSL</sequence>
<reference evidence="2" key="1">
    <citation type="journal article" date="2011" name="Stand. Genomic Sci.">
        <title>Non-contiguous finished genome sequence of the opportunistic oral pathogen Prevotella multisaccharivorax type strain (PPPA20).</title>
        <authorList>
            <person name="Pati A."/>
            <person name="Gronow S."/>
            <person name="Lu M."/>
            <person name="Lapidus A."/>
            <person name="Nolan M."/>
            <person name="Lucas S."/>
            <person name="Hammon N."/>
            <person name="Deshpande S."/>
            <person name="Cheng J.F."/>
            <person name="Tapia R."/>
            <person name="Han C."/>
            <person name="Goodwin L."/>
            <person name="Pitluck S."/>
            <person name="Liolios K."/>
            <person name="Pagani I."/>
            <person name="Mavromatis K."/>
            <person name="Mikhailova N."/>
            <person name="Huntemann M."/>
            <person name="Chen A."/>
            <person name="Palaniappan K."/>
            <person name="Land M."/>
            <person name="Hauser L."/>
            <person name="Detter J.C."/>
            <person name="Brambilla E.M."/>
            <person name="Rohde M."/>
            <person name="Goker M."/>
            <person name="Woyke T."/>
            <person name="Bristow J."/>
            <person name="Eisen J.A."/>
            <person name="Markowitz V."/>
            <person name="Hugenholtz P."/>
            <person name="Kyrpides N.C."/>
            <person name="Klenk H.P."/>
            <person name="Ivanova N."/>
        </authorList>
    </citation>
    <scope>NUCLEOTIDE SEQUENCE [LARGE SCALE GENOMIC DNA]</scope>
    <source>
        <strain evidence="2">DSM 17128</strain>
    </source>
</reference>
<evidence type="ECO:0000313" key="1">
    <source>
        <dbReference type="EMBL" id="EGN58277.1"/>
    </source>
</evidence>
<dbReference type="Proteomes" id="UP000002772">
    <property type="component" value="Unassembled WGS sequence"/>
</dbReference>